<dbReference type="EMBL" id="BNBT01000028">
    <property type="protein sequence ID" value="GHE54646.1"/>
    <property type="molecule type" value="Genomic_DNA"/>
</dbReference>
<sequence length="63" mass="7106">MASRVSLFRVASRVPLFRVASRVPLLRVAFRVPLSLHVRVASLHVRTAPLLRPYSGRVTRTLV</sequence>
<comment type="caution">
    <text evidence="1">The sequence shown here is derived from an EMBL/GenBank/DDBJ whole genome shotgun (WGS) entry which is preliminary data.</text>
</comment>
<reference evidence="1" key="1">
    <citation type="journal article" date="2014" name="Int. J. Syst. Evol. Microbiol.">
        <title>Complete genome sequence of Corynebacterium casei LMG S-19264T (=DSM 44701T), isolated from a smear-ripened cheese.</title>
        <authorList>
            <consortium name="US DOE Joint Genome Institute (JGI-PGF)"/>
            <person name="Walter F."/>
            <person name="Albersmeier A."/>
            <person name="Kalinowski J."/>
            <person name="Ruckert C."/>
        </authorList>
    </citation>
    <scope>NUCLEOTIDE SEQUENCE</scope>
    <source>
        <strain evidence="1">JCM 4784</strain>
    </source>
</reference>
<evidence type="ECO:0000313" key="1">
    <source>
        <dbReference type="EMBL" id="GHE54646.1"/>
    </source>
</evidence>
<reference evidence="1" key="2">
    <citation type="submission" date="2020-09" db="EMBL/GenBank/DDBJ databases">
        <authorList>
            <person name="Sun Q."/>
            <person name="Ohkuma M."/>
        </authorList>
    </citation>
    <scope>NUCLEOTIDE SEQUENCE</scope>
    <source>
        <strain evidence="1">JCM 4784</strain>
    </source>
</reference>
<dbReference type="Proteomes" id="UP000608024">
    <property type="component" value="Unassembled WGS sequence"/>
</dbReference>
<protein>
    <submittedName>
        <fullName evidence="1">Uncharacterized protein</fullName>
    </submittedName>
</protein>
<name>A0A919DJP9_9ACTN</name>
<gene>
    <name evidence="1" type="ORF">GCM10018785_25070</name>
</gene>
<evidence type="ECO:0000313" key="2">
    <source>
        <dbReference type="Proteomes" id="UP000608024"/>
    </source>
</evidence>
<organism evidence="1 2">
    <name type="scientific">Streptomyces longispororuber</name>
    <dbReference type="NCBI Taxonomy" id="68230"/>
    <lineage>
        <taxon>Bacteria</taxon>
        <taxon>Bacillati</taxon>
        <taxon>Actinomycetota</taxon>
        <taxon>Actinomycetes</taxon>
        <taxon>Kitasatosporales</taxon>
        <taxon>Streptomycetaceae</taxon>
        <taxon>Streptomyces</taxon>
    </lineage>
</organism>
<accession>A0A919DJP9</accession>
<dbReference type="AlphaFoldDB" id="A0A919DJP9"/>
<keyword evidence="2" id="KW-1185">Reference proteome</keyword>
<proteinExistence type="predicted"/>